<evidence type="ECO:0000259" key="1">
    <source>
        <dbReference type="Pfam" id="PF19573"/>
    </source>
</evidence>
<sequence length="267" mass="29106">MVFALGNLARAQSTELGILGGVSLYSGDLSEDEFGLYFENLKPAFGIFGRFNLSNTLAIRLGVSHGQVQEESDLRGSDEYMRNFRSNITEFALTAEINLFRIGRTTNFQAIPFIFGGGAVFNFRPETLFDGNWIEMQPLGTEGQGLPGYEQPYQLTQIAIPVGLGLKLDMGNWAMSFEFGGRKLFTDHLDDISNASVSYQDVYEGNGELAAMISNPIAGNDGEPNPTYNRGGPFDDWYYIGGVTLSFDIGGGYGGRGSGRNIGCPTF</sequence>
<feature type="domain" description="DUF6089" evidence="1">
    <location>
        <begin position="6"/>
        <end position="206"/>
    </location>
</feature>
<dbReference type="Proteomes" id="UP000223913">
    <property type="component" value="Unassembled WGS sequence"/>
</dbReference>
<reference evidence="2 3" key="1">
    <citation type="submission" date="2017-10" db="EMBL/GenBank/DDBJ databases">
        <title>The draft genome sequence of Lewinella nigricans NBRC 102662.</title>
        <authorList>
            <person name="Wang K."/>
        </authorList>
    </citation>
    <scope>NUCLEOTIDE SEQUENCE [LARGE SCALE GENOMIC DNA]</scope>
    <source>
        <strain evidence="2 3">NBRC 102662</strain>
    </source>
</reference>
<name>A0A2D0NIY4_FLAN2</name>
<dbReference type="InterPro" id="IPR045743">
    <property type="entry name" value="DUF6089"/>
</dbReference>
<dbReference type="EMBL" id="PDUD01000001">
    <property type="protein sequence ID" value="PHN08407.1"/>
    <property type="molecule type" value="Genomic_DNA"/>
</dbReference>
<proteinExistence type="predicted"/>
<keyword evidence="3" id="KW-1185">Reference proteome</keyword>
<gene>
    <name evidence="2" type="ORF">CRP01_00405</name>
</gene>
<dbReference type="AlphaFoldDB" id="A0A2D0NIY4"/>
<protein>
    <recommendedName>
        <fullName evidence="1">DUF6089 domain-containing protein</fullName>
    </recommendedName>
</protein>
<evidence type="ECO:0000313" key="2">
    <source>
        <dbReference type="EMBL" id="PHN08407.1"/>
    </source>
</evidence>
<accession>A0A2D0NIY4</accession>
<evidence type="ECO:0000313" key="3">
    <source>
        <dbReference type="Proteomes" id="UP000223913"/>
    </source>
</evidence>
<organism evidence="2 3">
    <name type="scientific">Flavilitoribacter nigricans (strain ATCC 23147 / DSM 23189 / NBRC 102662 / NCIMB 1420 / SS-2)</name>
    <name type="common">Lewinella nigricans</name>
    <dbReference type="NCBI Taxonomy" id="1122177"/>
    <lineage>
        <taxon>Bacteria</taxon>
        <taxon>Pseudomonadati</taxon>
        <taxon>Bacteroidota</taxon>
        <taxon>Saprospiria</taxon>
        <taxon>Saprospirales</taxon>
        <taxon>Lewinellaceae</taxon>
        <taxon>Flavilitoribacter</taxon>
    </lineage>
</organism>
<comment type="caution">
    <text evidence="2">The sequence shown here is derived from an EMBL/GenBank/DDBJ whole genome shotgun (WGS) entry which is preliminary data.</text>
</comment>
<dbReference type="Pfam" id="PF19573">
    <property type="entry name" value="DUF6089"/>
    <property type="match status" value="1"/>
</dbReference>